<evidence type="ECO:0000313" key="2">
    <source>
        <dbReference type="EMBL" id="MDX8538998.1"/>
    </source>
</evidence>
<feature type="transmembrane region" description="Helical" evidence="1">
    <location>
        <begin position="123"/>
        <end position="140"/>
    </location>
</feature>
<keyword evidence="1" id="KW-0812">Transmembrane</keyword>
<keyword evidence="1" id="KW-0472">Membrane</keyword>
<feature type="transmembrane region" description="Helical" evidence="1">
    <location>
        <begin position="67"/>
        <end position="87"/>
    </location>
</feature>
<organism evidence="2 3">
    <name type="scientific">Mesorhizobium abyssinicae</name>
    <dbReference type="NCBI Taxonomy" id="1209958"/>
    <lineage>
        <taxon>Bacteria</taxon>
        <taxon>Pseudomonadati</taxon>
        <taxon>Pseudomonadota</taxon>
        <taxon>Alphaproteobacteria</taxon>
        <taxon>Hyphomicrobiales</taxon>
        <taxon>Phyllobacteriaceae</taxon>
        <taxon>Mesorhizobium</taxon>
    </lineage>
</organism>
<accession>A0ABU5ANZ6</accession>
<feature type="transmembrane region" description="Helical" evidence="1">
    <location>
        <begin position="261"/>
        <end position="283"/>
    </location>
</feature>
<feature type="transmembrane region" description="Helical" evidence="1">
    <location>
        <begin position="99"/>
        <end position="117"/>
    </location>
</feature>
<dbReference type="Proteomes" id="UP001276564">
    <property type="component" value="Unassembled WGS sequence"/>
</dbReference>
<feature type="transmembrane region" description="Helical" evidence="1">
    <location>
        <begin position="197"/>
        <end position="214"/>
    </location>
</feature>
<feature type="transmembrane region" description="Helical" evidence="1">
    <location>
        <begin position="169"/>
        <end position="185"/>
    </location>
</feature>
<comment type="caution">
    <text evidence="2">The sequence shown here is derived from an EMBL/GenBank/DDBJ whole genome shotgun (WGS) entry which is preliminary data.</text>
</comment>
<name>A0ABU5ANZ6_9HYPH</name>
<dbReference type="Pfam" id="PF14264">
    <property type="entry name" value="Glucos_trans_II"/>
    <property type="match status" value="1"/>
</dbReference>
<sequence>MLTRTSTIRPAINLFAIFAVMYFSELTSFQLSIDEEVAAFRTEASIWIIQGRWGAYLIETFILPNPIIPFLTPGIFGLGCVGAYLLVMDIIDKHELSAAEYACFALFCGFPTWFFMVEFYSNIATIGIGLFAMALSVWLVSKGDNSVLSLRFLCAIVAGSFAVSTYQSFAPGILVLGIAVSVLRARSDASKSFPTDLFRMGVLLVGATLLYKLGDVIFRSFVTGRNEYFESLFQLSFLFQHPATVIGRVLNAVKGVYGLDFATYGAALWAIPPLLALGGLAVFKDTARPRLLLTAAAFASLLVPFGFHFLAAGNMPTRSLAGAPIAVWLFAYVAVTSKNPRIQVPSAILLAVALFQIQVIQNSRQASNYLLDKHDTLLAVSIYNRLSTTPGYDAKRTYAISVFGSQPFATTYPRTPGSTVGYSFFEWDGGNSWRIAYYMKLLGYSNLNGATPDQVDRTIIRLSTMPVWPAPGSVEIKDDIALIRLGETPSYPNQQALERAANR</sequence>
<reference evidence="2 3" key="1">
    <citation type="submission" date="2023-08" db="EMBL/GenBank/DDBJ databases">
        <title>Implementing the SeqCode for naming new Mesorhizobium species isolated from Vachellia karroo root nodules.</title>
        <authorList>
            <person name="Van Lill M."/>
        </authorList>
    </citation>
    <scope>NUCLEOTIDE SEQUENCE [LARGE SCALE GENOMIC DNA]</scope>
    <source>
        <strain evidence="2 3">VK4B</strain>
    </source>
</reference>
<dbReference type="RefSeq" id="WP_128274657.1">
    <property type="nucleotide sequence ID" value="NZ_JAVIIP010000007.1"/>
</dbReference>
<keyword evidence="3" id="KW-1185">Reference proteome</keyword>
<proteinExistence type="predicted"/>
<protein>
    <submittedName>
        <fullName evidence="2">Glucosyltransferase domain-containing protein</fullName>
    </submittedName>
</protein>
<keyword evidence="1" id="KW-1133">Transmembrane helix</keyword>
<dbReference type="InterPro" id="IPR025686">
    <property type="entry name" value="Glucos_trans_II"/>
</dbReference>
<evidence type="ECO:0000313" key="3">
    <source>
        <dbReference type="Proteomes" id="UP001276564"/>
    </source>
</evidence>
<dbReference type="EMBL" id="JAVIIP010000007">
    <property type="protein sequence ID" value="MDX8538998.1"/>
    <property type="molecule type" value="Genomic_DNA"/>
</dbReference>
<feature type="transmembrane region" description="Helical" evidence="1">
    <location>
        <begin position="12"/>
        <end position="33"/>
    </location>
</feature>
<gene>
    <name evidence="2" type="ORF">RFM23_15355</name>
</gene>
<evidence type="ECO:0000256" key="1">
    <source>
        <dbReference type="SAM" id="Phobius"/>
    </source>
</evidence>
<feature type="transmembrane region" description="Helical" evidence="1">
    <location>
        <begin position="147"/>
        <end position="163"/>
    </location>
</feature>
<feature type="transmembrane region" description="Helical" evidence="1">
    <location>
        <begin position="290"/>
        <end position="311"/>
    </location>
</feature>